<dbReference type="Gene3D" id="1.10.400.10">
    <property type="entry name" value="GI Alpha 1, domain 2-like"/>
    <property type="match status" value="1"/>
</dbReference>
<protein>
    <recommendedName>
        <fullName evidence="10">Guanine nucleotide-binding protein G(s) subunit alpha</fullName>
    </recommendedName>
    <alternativeName>
        <fullName evidence="10">Adenylate cyclase-stimulating G alpha protein</fullName>
    </alternativeName>
</protein>
<dbReference type="GO" id="GO:0046872">
    <property type="term" value="F:metal ion binding"/>
    <property type="evidence" value="ECO:0007669"/>
    <property type="project" value="UniProtKB-UniRule"/>
</dbReference>
<feature type="binding site" evidence="8">
    <location>
        <begin position="132"/>
        <end position="135"/>
    </location>
    <ligand>
        <name>GTP</name>
        <dbReference type="ChEBI" id="CHEBI:37565"/>
    </ligand>
</feature>
<comment type="similarity">
    <text evidence="1 10">Belongs to the G-alpha family. G(s) subfamily.</text>
</comment>
<dbReference type="GO" id="GO:0001664">
    <property type="term" value="F:G protein-coupled receptor binding"/>
    <property type="evidence" value="ECO:0007669"/>
    <property type="project" value="TreeGrafter"/>
</dbReference>
<dbReference type="GO" id="GO:0005737">
    <property type="term" value="C:cytoplasm"/>
    <property type="evidence" value="ECO:0007669"/>
    <property type="project" value="TreeGrafter"/>
</dbReference>
<feature type="binding site" evidence="9">
    <location>
        <position position="44"/>
    </location>
    <ligand>
        <name>Mg(2+)</name>
        <dbReference type="ChEBI" id="CHEBI:18420"/>
    </ligand>
</feature>
<feature type="binding site" evidence="8">
    <location>
        <position position="211"/>
    </location>
    <ligand>
        <name>GTP</name>
        <dbReference type="ChEBI" id="CHEBI:37565"/>
    </ligand>
</feature>
<evidence type="ECO:0000256" key="9">
    <source>
        <dbReference type="PIRSR" id="PIRSR601019-2"/>
    </source>
</evidence>
<evidence type="ECO:0000313" key="12">
    <source>
        <dbReference type="Proteomes" id="UP001201812"/>
    </source>
</evidence>
<proteinExistence type="inferred from homology"/>
<name>A0AAD4MF44_9BILA</name>
<comment type="function">
    <text evidence="10">Guanine nucleotide-binding proteins (G proteins) function as transducers in numerous signaling pathways controlled by G protein-coupled receptors (GPCRs).</text>
</comment>
<dbReference type="CDD" id="cd00066">
    <property type="entry name" value="G-alpha"/>
    <property type="match status" value="1"/>
</dbReference>
<keyword evidence="5 9" id="KW-0460">Magnesium</keyword>
<evidence type="ECO:0000256" key="4">
    <source>
        <dbReference type="ARBA" id="ARBA00022741"/>
    </source>
</evidence>
<evidence type="ECO:0000256" key="3">
    <source>
        <dbReference type="ARBA" id="ARBA00022723"/>
    </source>
</evidence>
<dbReference type="PANTHER" id="PTHR10218:SF212">
    <property type="entry name" value="G PROTEIN ALPHA S SUBUNIT"/>
    <property type="match status" value="1"/>
</dbReference>
<comment type="subunit">
    <text evidence="2 10">G proteins are composed of 3 units; alpha, beta and gamma. The alpha chain contains the guanine nucleotide binding site.</text>
</comment>
<dbReference type="GO" id="GO:0007606">
    <property type="term" value="P:sensory perception of chemical stimulus"/>
    <property type="evidence" value="ECO:0007669"/>
    <property type="project" value="TreeGrafter"/>
</dbReference>
<keyword evidence="7 10" id="KW-0807">Transducer</keyword>
<dbReference type="Proteomes" id="UP001201812">
    <property type="component" value="Unassembled WGS sequence"/>
</dbReference>
<dbReference type="GO" id="GO:0003924">
    <property type="term" value="F:GTPase activity"/>
    <property type="evidence" value="ECO:0007669"/>
    <property type="project" value="UniProtKB-UniRule"/>
</dbReference>
<keyword evidence="10" id="KW-0472">Membrane</keyword>
<organism evidence="11 12">
    <name type="scientific">Ditylenchus destructor</name>
    <dbReference type="NCBI Taxonomy" id="166010"/>
    <lineage>
        <taxon>Eukaryota</taxon>
        <taxon>Metazoa</taxon>
        <taxon>Ecdysozoa</taxon>
        <taxon>Nematoda</taxon>
        <taxon>Chromadorea</taxon>
        <taxon>Rhabditida</taxon>
        <taxon>Tylenchina</taxon>
        <taxon>Tylenchomorpha</taxon>
        <taxon>Sphaerularioidea</taxon>
        <taxon>Anguinidae</taxon>
        <taxon>Anguininae</taxon>
        <taxon>Ditylenchus</taxon>
    </lineage>
</organism>
<dbReference type="InterPro" id="IPR001019">
    <property type="entry name" value="Gprotein_alpha_su"/>
</dbReference>
<evidence type="ECO:0000256" key="10">
    <source>
        <dbReference type="RuleBase" id="RU369121"/>
    </source>
</evidence>
<evidence type="ECO:0000256" key="7">
    <source>
        <dbReference type="ARBA" id="ARBA00023224"/>
    </source>
</evidence>
<evidence type="ECO:0000256" key="6">
    <source>
        <dbReference type="ARBA" id="ARBA00023134"/>
    </source>
</evidence>
<gene>
    <name evidence="11" type="ORF">DdX_21347</name>
</gene>
<dbReference type="SUPFAM" id="SSF52540">
    <property type="entry name" value="P-loop containing nucleoside triphosphate hydrolases"/>
    <property type="match status" value="1"/>
</dbReference>
<keyword evidence="12" id="KW-1185">Reference proteome</keyword>
<keyword evidence="4 8" id="KW-0547">Nucleotide-binding</keyword>
<keyword evidence="6 8" id="KW-0342">GTP-binding</keyword>
<dbReference type="InterPro" id="IPR011025">
    <property type="entry name" value="GproteinA_insert"/>
</dbReference>
<comment type="caution">
    <text evidence="11">The sequence shown here is derived from an EMBL/GenBank/DDBJ whole genome shotgun (WGS) entry which is preliminary data.</text>
</comment>
<dbReference type="SUPFAM" id="SSF47895">
    <property type="entry name" value="Transducin (alpha subunit), insertion domain"/>
    <property type="match status" value="1"/>
</dbReference>
<reference evidence="11" key="1">
    <citation type="submission" date="2022-01" db="EMBL/GenBank/DDBJ databases">
        <title>Genome Sequence Resource for Two Populations of Ditylenchus destructor, the Migratory Endoparasitic Phytonematode.</title>
        <authorList>
            <person name="Zhang H."/>
            <person name="Lin R."/>
            <person name="Xie B."/>
        </authorList>
    </citation>
    <scope>NUCLEOTIDE SEQUENCE</scope>
    <source>
        <strain evidence="11">BazhouSP</strain>
    </source>
</reference>
<dbReference type="GO" id="GO:0005525">
    <property type="term" value="F:GTP binding"/>
    <property type="evidence" value="ECO:0007669"/>
    <property type="project" value="UniProtKB-UniRule"/>
</dbReference>
<dbReference type="GO" id="GO:0005834">
    <property type="term" value="C:heterotrimeric G-protein complex"/>
    <property type="evidence" value="ECO:0007669"/>
    <property type="project" value="UniProtKB-UniRule"/>
</dbReference>
<dbReference type="Gene3D" id="3.40.50.300">
    <property type="entry name" value="P-loop containing nucleotide triphosphate hydrolases"/>
    <property type="match status" value="1"/>
</dbReference>
<dbReference type="PRINTS" id="PR00318">
    <property type="entry name" value="GPROTEINA"/>
</dbReference>
<comment type="subcellular location">
    <subcellularLocation>
        <location evidence="10">Cell membrane</location>
    </subcellularLocation>
</comment>
<dbReference type="AlphaFoldDB" id="A0AAD4MF44"/>
<keyword evidence="10" id="KW-1003">Cell membrane</keyword>
<keyword evidence="3 9" id="KW-0479">Metal-binding</keyword>
<evidence type="ECO:0000256" key="5">
    <source>
        <dbReference type="ARBA" id="ARBA00022842"/>
    </source>
</evidence>
<feature type="binding site" evidence="8">
    <location>
        <begin position="38"/>
        <end position="44"/>
    </location>
    <ligand>
        <name>GTP</name>
        <dbReference type="ChEBI" id="CHEBI:37565"/>
    </ligand>
</feature>
<evidence type="ECO:0000256" key="2">
    <source>
        <dbReference type="ARBA" id="ARBA00011356"/>
    </source>
</evidence>
<dbReference type="Pfam" id="PF00503">
    <property type="entry name" value="G-alpha"/>
    <property type="match status" value="1"/>
</dbReference>
<evidence type="ECO:0000256" key="1">
    <source>
        <dbReference type="ARBA" id="ARBA00007172"/>
    </source>
</evidence>
<dbReference type="InterPro" id="IPR027417">
    <property type="entry name" value="P-loop_NTPase"/>
</dbReference>
<dbReference type="InterPro" id="IPR000367">
    <property type="entry name" value="Gprotein_alpha_S"/>
</dbReference>
<dbReference type="EMBL" id="JAKKPZ010000791">
    <property type="protein sequence ID" value="KAI1692273.1"/>
    <property type="molecule type" value="Genomic_DNA"/>
</dbReference>
<dbReference type="PROSITE" id="PS51882">
    <property type="entry name" value="G_ALPHA"/>
    <property type="match status" value="1"/>
</dbReference>
<dbReference type="GO" id="GO:0031683">
    <property type="term" value="F:G-protein beta/gamma-subunit complex binding"/>
    <property type="evidence" value="ECO:0007669"/>
    <property type="project" value="UniProtKB-UniRule"/>
</dbReference>
<sequence>MASLPLFLLSVKREYLSFLDKVNVVRQTDYKPSEQDILRCRVMTTGIFETKFEMDKVRFHMFEVGGQRDKHTKWFQCFYDATAIIFVCASSSYNLLLAEDTSQNRLKESLTLFNCIWNNRCLPQISVILFLNKQDMLAEKIKAGRHKLESFFPEFANYQIPPDALNNIDPSDDPQVIKAKYFIRAEFLKIATGGGRESVRERHCYPHFTCAVDTENIRRVFNDCSYIIQHIHLKQYELL</sequence>
<dbReference type="GO" id="GO:0007191">
    <property type="term" value="P:adenylate cyclase-activating dopamine receptor signaling pathway"/>
    <property type="evidence" value="ECO:0007669"/>
    <property type="project" value="TreeGrafter"/>
</dbReference>
<evidence type="ECO:0000313" key="11">
    <source>
        <dbReference type="EMBL" id="KAI1692273.1"/>
    </source>
</evidence>
<dbReference type="SMART" id="SM00275">
    <property type="entry name" value="G_alpha"/>
    <property type="match status" value="1"/>
</dbReference>
<dbReference type="PANTHER" id="PTHR10218">
    <property type="entry name" value="GTP-BINDING PROTEIN ALPHA SUBUNIT"/>
    <property type="match status" value="1"/>
</dbReference>
<dbReference type="FunFam" id="3.40.50.300:FF:006178">
    <property type="entry name" value="Guanine nucleotide-binding protein G(s) subunit alpha isoforms short"/>
    <property type="match status" value="1"/>
</dbReference>
<evidence type="ECO:0000256" key="8">
    <source>
        <dbReference type="PIRSR" id="PIRSR601019-1"/>
    </source>
</evidence>
<accession>A0AAD4MF44</accession>
<dbReference type="PRINTS" id="PR00443">
    <property type="entry name" value="GPROTEINAS"/>
</dbReference>